<reference evidence="1" key="1">
    <citation type="submission" date="2014-11" db="EMBL/GenBank/DDBJ databases">
        <authorList>
            <person name="Amaro Gonzalez C."/>
        </authorList>
    </citation>
    <scope>NUCLEOTIDE SEQUENCE</scope>
</reference>
<protein>
    <submittedName>
        <fullName evidence="1">Uncharacterized protein</fullName>
    </submittedName>
</protein>
<sequence length="25" mass="2959">MKLQTMEVVIAQFNNNHSTTDFQVY</sequence>
<name>A0A0E9PEC4_ANGAN</name>
<dbReference type="EMBL" id="GBXM01105718">
    <property type="protein sequence ID" value="JAH02859.1"/>
    <property type="molecule type" value="Transcribed_RNA"/>
</dbReference>
<dbReference type="EMBL" id="GBXM01100592">
    <property type="protein sequence ID" value="JAH07985.1"/>
    <property type="molecule type" value="Transcribed_RNA"/>
</dbReference>
<evidence type="ECO:0000313" key="1">
    <source>
        <dbReference type="EMBL" id="JAH02859.1"/>
    </source>
</evidence>
<accession>A0A0E9PEC4</accession>
<dbReference type="EMBL" id="GBXM01097760">
    <property type="protein sequence ID" value="JAH10817.1"/>
    <property type="molecule type" value="Transcribed_RNA"/>
</dbReference>
<dbReference type="AlphaFoldDB" id="A0A0E9PEC4"/>
<organism evidence="1">
    <name type="scientific">Anguilla anguilla</name>
    <name type="common">European freshwater eel</name>
    <name type="synonym">Muraena anguilla</name>
    <dbReference type="NCBI Taxonomy" id="7936"/>
    <lineage>
        <taxon>Eukaryota</taxon>
        <taxon>Metazoa</taxon>
        <taxon>Chordata</taxon>
        <taxon>Craniata</taxon>
        <taxon>Vertebrata</taxon>
        <taxon>Euteleostomi</taxon>
        <taxon>Actinopterygii</taxon>
        <taxon>Neopterygii</taxon>
        <taxon>Teleostei</taxon>
        <taxon>Anguilliformes</taxon>
        <taxon>Anguillidae</taxon>
        <taxon>Anguilla</taxon>
    </lineage>
</organism>
<proteinExistence type="predicted"/>
<reference evidence="1" key="2">
    <citation type="journal article" date="2015" name="Fish Shellfish Immunol.">
        <title>Early steps in the European eel (Anguilla anguilla)-Vibrio vulnificus interaction in the gills: Role of the RtxA13 toxin.</title>
        <authorList>
            <person name="Callol A."/>
            <person name="Pajuelo D."/>
            <person name="Ebbesson L."/>
            <person name="Teles M."/>
            <person name="MacKenzie S."/>
            <person name="Amaro C."/>
        </authorList>
    </citation>
    <scope>NUCLEOTIDE SEQUENCE</scope>
</reference>